<keyword evidence="1" id="KW-1133">Transmembrane helix</keyword>
<feature type="transmembrane region" description="Helical" evidence="1">
    <location>
        <begin position="26"/>
        <end position="44"/>
    </location>
</feature>
<keyword evidence="1" id="KW-0812">Transmembrane</keyword>
<gene>
    <name evidence="2" type="ORF">B0H17DRAFT_1195007</name>
</gene>
<dbReference type="EMBL" id="JARKIE010000016">
    <property type="protein sequence ID" value="KAJ7701784.1"/>
    <property type="molecule type" value="Genomic_DNA"/>
</dbReference>
<accession>A0AAD7DWZ1</accession>
<evidence type="ECO:0000313" key="3">
    <source>
        <dbReference type="Proteomes" id="UP001221757"/>
    </source>
</evidence>
<dbReference type="Gene3D" id="3.40.50.300">
    <property type="entry name" value="P-loop containing nucleotide triphosphate hydrolases"/>
    <property type="match status" value="1"/>
</dbReference>
<evidence type="ECO:0000313" key="2">
    <source>
        <dbReference type="EMBL" id="KAJ7701784.1"/>
    </source>
</evidence>
<dbReference type="InterPro" id="IPR027417">
    <property type="entry name" value="P-loop_NTPase"/>
</dbReference>
<sequence>MQTLSHGLSGYEFPDLLPFLQSSRKLILHVHTLDMLFWCYIYIWRLQPSSADKMCRIRMYHSLCLPEYNEETIRRIDEDPDCQIVLATVTFSNGINATGILDSISLGFSSMLDIMWQEKGRAGCAPGTLAHGIMLVQQSTIILPTKFLKSLSAPALPKLQKGKGSCKKKTSESMTLAKAQFITETNCHITFLNRHYDNPPSETIVNFFLHLALLIKFELSIVVAVLFNIPFSILFL</sequence>
<proteinExistence type="predicted"/>
<organism evidence="2 3">
    <name type="scientific">Mycena rosella</name>
    <name type="common">Pink bonnet</name>
    <name type="synonym">Agaricus rosellus</name>
    <dbReference type="NCBI Taxonomy" id="1033263"/>
    <lineage>
        <taxon>Eukaryota</taxon>
        <taxon>Fungi</taxon>
        <taxon>Dikarya</taxon>
        <taxon>Basidiomycota</taxon>
        <taxon>Agaricomycotina</taxon>
        <taxon>Agaricomycetes</taxon>
        <taxon>Agaricomycetidae</taxon>
        <taxon>Agaricales</taxon>
        <taxon>Marasmiineae</taxon>
        <taxon>Mycenaceae</taxon>
        <taxon>Mycena</taxon>
    </lineage>
</organism>
<dbReference type="AlphaFoldDB" id="A0AAD7DWZ1"/>
<keyword evidence="1" id="KW-0472">Membrane</keyword>
<reference evidence="2" key="1">
    <citation type="submission" date="2023-03" db="EMBL/GenBank/DDBJ databases">
        <title>Massive genome expansion in bonnet fungi (Mycena s.s.) driven by repeated elements and novel gene families across ecological guilds.</title>
        <authorList>
            <consortium name="Lawrence Berkeley National Laboratory"/>
            <person name="Harder C.B."/>
            <person name="Miyauchi S."/>
            <person name="Viragh M."/>
            <person name="Kuo A."/>
            <person name="Thoen E."/>
            <person name="Andreopoulos B."/>
            <person name="Lu D."/>
            <person name="Skrede I."/>
            <person name="Drula E."/>
            <person name="Henrissat B."/>
            <person name="Morin E."/>
            <person name="Kohler A."/>
            <person name="Barry K."/>
            <person name="LaButti K."/>
            <person name="Morin E."/>
            <person name="Salamov A."/>
            <person name="Lipzen A."/>
            <person name="Mereny Z."/>
            <person name="Hegedus B."/>
            <person name="Baldrian P."/>
            <person name="Stursova M."/>
            <person name="Weitz H."/>
            <person name="Taylor A."/>
            <person name="Grigoriev I.V."/>
            <person name="Nagy L.G."/>
            <person name="Martin F."/>
            <person name="Kauserud H."/>
        </authorList>
    </citation>
    <scope>NUCLEOTIDE SEQUENCE</scope>
    <source>
        <strain evidence="2">CBHHK067</strain>
    </source>
</reference>
<feature type="transmembrane region" description="Helical" evidence="1">
    <location>
        <begin position="204"/>
        <end position="227"/>
    </location>
</feature>
<name>A0AAD7DWZ1_MYCRO</name>
<protein>
    <recommendedName>
        <fullName evidence="4">Helicase C-terminal domain-containing protein</fullName>
    </recommendedName>
</protein>
<dbReference type="Proteomes" id="UP001221757">
    <property type="component" value="Unassembled WGS sequence"/>
</dbReference>
<evidence type="ECO:0008006" key="4">
    <source>
        <dbReference type="Google" id="ProtNLM"/>
    </source>
</evidence>
<comment type="caution">
    <text evidence="2">The sequence shown here is derived from an EMBL/GenBank/DDBJ whole genome shotgun (WGS) entry which is preliminary data.</text>
</comment>
<evidence type="ECO:0000256" key="1">
    <source>
        <dbReference type="SAM" id="Phobius"/>
    </source>
</evidence>
<keyword evidence="3" id="KW-1185">Reference proteome</keyword>